<dbReference type="STRING" id="64971.SAMN05421831_102153"/>
<evidence type="ECO:0000256" key="4">
    <source>
        <dbReference type="HAMAP-Rule" id="MF_00925"/>
    </source>
</evidence>
<gene>
    <name evidence="4" type="primary">bamE</name>
    <name evidence="6" type="ORF">SAMN05421831_102153</name>
</gene>
<dbReference type="InterPro" id="IPR026592">
    <property type="entry name" value="BamE"/>
</dbReference>
<dbReference type="RefSeq" id="WP_177166763.1">
    <property type="nucleotide sequence ID" value="NZ_FNYH01000002.1"/>
</dbReference>
<comment type="subunit">
    <text evidence="4">Part of the Bam complex.</text>
</comment>
<dbReference type="GO" id="GO:1990063">
    <property type="term" value="C:Bam protein complex"/>
    <property type="evidence" value="ECO:0007669"/>
    <property type="project" value="TreeGrafter"/>
</dbReference>
<comment type="function">
    <text evidence="4">Part of the outer membrane protein assembly complex, which is involved in assembly and insertion of beta-barrel proteins into the outer membrane.</text>
</comment>
<comment type="similarity">
    <text evidence="4">Belongs to the BamE family.</text>
</comment>
<dbReference type="PROSITE" id="PS51257">
    <property type="entry name" value="PROKAR_LIPOPROTEIN"/>
    <property type="match status" value="1"/>
</dbReference>
<keyword evidence="7" id="KW-1185">Reference proteome</keyword>
<keyword evidence="4" id="KW-0564">Palmitate</keyword>
<dbReference type="EMBL" id="FNYH01000002">
    <property type="protein sequence ID" value="SEI46432.1"/>
    <property type="molecule type" value="Genomic_DNA"/>
</dbReference>
<dbReference type="GO" id="GO:0030674">
    <property type="term" value="F:protein-macromolecule adaptor activity"/>
    <property type="evidence" value="ECO:0007669"/>
    <property type="project" value="TreeGrafter"/>
</dbReference>
<keyword evidence="4" id="KW-0449">Lipoprotein</keyword>
<evidence type="ECO:0000256" key="1">
    <source>
        <dbReference type="ARBA" id="ARBA00022729"/>
    </source>
</evidence>
<evidence type="ECO:0000256" key="2">
    <source>
        <dbReference type="ARBA" id="ARBA00023136"/>
    </source>
</evidence>
<dbReference type="InterPro" id="IPR037873">
    <property type="entry name" value="BamE-like"/>
</dbReference>
<evidence type="ECO:0000259" key="5">
    <source>
        <dbReference type="Pfam" id="PF04355"/>
    </source>
</evidence>
<evidence type="ECO:0000313" key="7">
    <source>
        <dbReference type="Proteomes" id="UP000242999"/>
    </source>
</evidence>
<dbReference type="InterPro" id="IPR007450">
    <property type="entry name" value="BamE_dom"/>
</dbReference>
<keyword evidence="2 4" id="KW-0472">Membrane</keyword>
<organism evidence="6 7">
    <name type="scientific">Allopseudospirillum japonicum</name>
    <dbReference type="NCBI Taxonomy" id="64971"/>
    <lineage>
        <taxon>Bacteria</taxon>
        <taxon>Pseudomonadati</taxon>
        <taxon>Pseudomonadota</taxon>
        <taxon>Gammaproteobacteria</taxon>
        <taxon>Oceanospirillales</taxon>
        <taxon>Oceanospirillaceae</taxon>
        <taxon>Allopseudospirillum</taxon>
    </lineage>
</organism>
<dbReference type="Pfam" id="PF04355">
    <property type="entry name" value="BamE"/>
    <property type="match status" value="1"/>
</dbReference>
<reference evidence="7" key="1">
    <citation type="submission" date="2016-10" db="EMBL/GenBank/DDBJ databases">
        <authorList>
            <person name="Varghese N."/>
            <person name="Submissions S."/>
        </authorList>
    </citation>
    <scope>NUCLEOTIDE SEQUENCE [LARGE SCALE GENOMIC DNA]</scope>
    <source>
        <strain evidence="7">DSM 7165</strain>
    </source>
</reference>
<dbReference type="Proteomes" id="UP000242999">
    <property type="component" value="Unassembled WGS sequence"/>
</dbReference>
<protein>
    <recommendedName>
        <fullName evidence="4">Outer membrane protein assembly factor BamE</fullName>
    </recommendedName>
</protein>
<dbReference type="AlphaFoldDB" id="A0A1H6R5F5"/>
<dbReference type="PANTHER" id="PTHR37482">
    <property type="entry name" value="OUTER MEMBRANE PROTEIN ASSEMBLY FACTOR BAME"/>
    <property type="match status" value="1"/>
</dbReference>
<proteinExistence type="inferred from homology"/>
<accession>A0A1H6R5F5</accession>
<evidence type="ECO:0000313" key="6">
    <source>
        <dbReference type="EMBL" id="SEI46432.1"/>
    </source>
</evidence>
<dbReference type="HAMAP" id="MF_00925">
    <property type="entry name" value="OM_assembly_BamE"/>
    <property type="match status" value="1"/>
</dbReference>
<name>A0A1H6R5F5_9GAMM</name>
<keyword evidence="1 4" id="KW-0732">Signal</keyword>
<comment type="subcellular location">
    <subcellularLocation>
        <location evidence="4">Cell outer membrane</location>
        <topology evidence="4">Lipid-anchor</topology>
    </subcellularLocation>
</comment>
<keyword evidence="3 4" id="KW-0998">Cell outer membrane</keyword>
<sequence length="106" mass="12199">MRRLRPFVGILTLVLLAGCAFPGVYERKIQQGHILDQEVLAQLKIGMQPQQVEYLLGSPLLPVQTQPLRWDYVYTLRQGNTWLENQRLTLYFGPQGLTKMETQGLD</sequence>
<feature type="domain" description="Outer membrane protein assembly factor BamE" evidence="5">
    <location>
        <begin position="32"/>
        <end position="99"/>
    </location>
</feature>
<dbReference type="GO" id="GO:0043165">
    <property type="term" value="P:Gram-negative-bacterium-type cell outer membrane assembly"/>
    <property type="evidence" value="ECO:0007669"/>
    <property type="project" value="UniProtKB-UniRule"/>
</dbReference>
<evidence type="ECO:0000256" key="3">
    <source>
        <dbReference type="ARBA" id="ARBA00023237"/>
    </source>
</evidence>
<dbReference type="GO" id="GO:0051205">
    <property type="term" value="P:protein insertion into membrane"/>
    <property type="evidence" value="ECO:0007669"/>
    <property type="project" value="UniProtKB-UniRule"/>
</dbReference>
<dbReference type="PANTHER" id="PTHR37482:SF1">
    <property type="entry name" value="OUTER MEMBRANE PROTEIN ASSEMBLY FACTOR BAME"/>
    <property type="match status" value="1"/>
</dbReference>
<dbReference type="Gene3D" id="3.30.1450.10">
    <property type="match status" value="1"/>
</dbReference>